<dbReference type="Gene3D" id="1.25.40.10">
    <property type="entry name" value="Tetratricopeptide repeat domain"/>
    <property type="match status" value="1"/>
</dbReference>
<organism evidence="3 4">
    <name type="scientific">Diacronema lutheri</name>
    <name type="common">Unicellular marine alga</name>
    <name type="synonym">Monochrysis lutheri</name>
    <dbReference type="NCBI Taxonomy" id="2081491"/>
    <lineage>
        <taxon>Eukaryota</taxon>
        <taxon>Haptista</taxon>
        <taxon>Haptophyta</taxon>
        <taxon>Pavlovophyceae</taxon>
        <taxon>Pavlovales</taxon>
        <taxon>Pavlovaceae</taxon>
        <taxon>Diacronema</taxon>
    </lineage>
</organism>
<dbReference type="Gene3D" id="1.10.287.110">
    <property type="entry name" value="DnaJ domain"/>
    <property type="match status" value="1"/>
</dbReference>
<evidence type="ECO:0000259" key="2">
    <source>
        <dbReference type="PROSITE" id="PS50076"/>
    </source>
</evidence>
<dbReference type="InterPro" id="IPR002885">
    <property type="entry name" value="PPR_rpt"/>
</dbReference>
<dbReference type="OMA" id="RARDAWF"/>
<dbReference type="SUPFAM" id="SSF46565">
    <property type="entry name" value="Chaperone J-domain"/>
    <property type="match status" value="1"/>
</dbReference>
<name>A0A8J5X0P4_DIALT</name>
<dbReference type="InterPro" id="IPR011990">
    <property type="entry name" value="TPR-like_helical_dom_sf"/>
</dbReference>
<proteinExistence type="predicted"/>
<evidence type="ECO:0000256" key="1">
    <source>
        <dbReference type="PROSITE-ProRule" id="PRU00708"/>
    </source>
</evidence>
<dbReference type="NCBIfam" id="TIGR00756">
    <property type="entry name" value="PPR"/>
    <property type="match status" value="1"/>
</dbReference>
<feature type="repeat" description="PPR" evidence="1">
    <location>
        <begin position="177"/>
        <end position="211"/>
    </location>
</feature>
<dbReference type="PROSITE" id="PS51375">
    <property type="entry name" value="PPR"/>
    <property type="match status" value="1"/>
</dbReference>
<dbReference type="SMART" id="SM00271">
    <property type="entry name" value="DnaJ"/>
    <property type="match status" value="1"/>
</dbReference>
<sequence length="235" mass="25463">MAVMVSISLRVLYSTVLRATPHRGLAARTHYESLGVGARATQAEIKQAYYRLARETHPDARRSPEAGAGEAAAFGELSAAYEALSNPVRRRAYDLQLSSAAAASRLDGAELDARLAHAVKTDRLADALALFLQVHALRPAPIRPENGGALLALCIRRAHMRQAAFVYGRLRDAAILDARARDAWFRACLAHGRADEAMEAFREMEACGVEPSASARAAMRQIRAYAAALADQRVT</sequence>
<dbReference type="Proteomes" id="UP000751190">
    <property type="component" value="Unassembled WGS sequence"/>
</dbReference>
<dbReference type="Pfam" id="PF00226">
    <property type="entry name" value="DnaJ"/>
    <property type="match status" value="1"/>
</dbReference>
<evidence type="ECO:0000313" key="4">
    <source>
        <dbReference type="Proteomes" id="UP000751190"/>
    </source>
</evidence>
<accession>A0A8J5X0P4</accession>
<dbReference type="AlphaFoldDB" id="A0A8J5X0P4"/>
<dbReference type="InterPro" id="IPR036869">
    <property type="entry name" value="J_dom_sf"/>
</dbReference>
<dbReference type="PANTHER" id="PTHR44825">
    <property type="match status" value="1"/>
</dbReference>
<dbReference type="EMBL" id="JAGTXO010000063">
    <property type="protein sequence ID" value="KAG8457796.1"/>
    <property type="molecule type" value="Genomic_DNA"/>
</dbReference>
<dbReference type="PANTHER" id="PTHR44825:SF1">
    <property type="entry name" value="DNAJ HOMOLOG SUBFAMILY C MEMBER 4"/>
    <property type="match status" value="1"/>
</dbReference>
<dbReference type="OrthoDB" id="784706at2759"/>
<dbReference type="CDD" id="cd06257">
    <property type="entry name" value="DnaJ"/>
    <property type="match status" value="1"/>
</dbReference>
<comment type="caution">
    <text evidence="3">The sequence shown here is derived from an EMBL/GenBank/DDBJ whole genome shotgun (WGS) entry which is preliminary data.</text>
</comment>
<dbReference type="InterPro" id="IPR052763">
    <property type="entry name" value="DnaJ_C4"/>
</dbReference>
<gene>
    <name evidence="3" type="ORF">KFE25_005809</name>
</gene>
<protein>
    <recommendedName>
        <fullName evidence="2">J domain-containing protein</fullName>
    </recommendedName>
</protein>
<keyword evidence="4" id="KW-1185">Reference proteome</keyword>
<reference evidence="3" key="1">
    <citation type="submission" date="2021-05" db="EMBL/GenBank/DDBJ databases">
        <title>The genome of the haptophyte Pavlova lutheri (Diacronema luteri, Pavlovales) - a model for lipid biosynthesis in eukaryotic algae.</title>
        <authorList>
            <person name="Hulatt C.J."/>
            <person name="Posewitz M.C."/>
        </authorList>
    </citation>
    <scope>NUCLEOTIDE SEQUENCE</scope>
    <source>
        <strain evidence="3">NIVA-4/92</strain>
    </source>
</reference>
<dbReference type="InterPro" id="IPR001623">
    <property type="entry name" value="DnaJ_domain"/>
</dbReference>
<dbReference type="PROSITE" id="PS50076">
    <property type="entry name" value="DNAJ_2"/>
    <property type="match status" value="1"/>
</dbReference>
<feature type="domain" description="J" evidence="2">
    <location>
        <begin position="29"/>
        <end position="97"/>
    </location>
</feature>
<dbReference type="PRINTS" id="PR00625">
    <property type="entry name" value="JDOMAIN"/>
</dbReference>
<evidence type="ECO:0000313" key="3">
    <source>
        <dbReference type="EMBL" id="KAG8457796.1"/>
    </source>
</evidence>